<keyword evidence="3" id="KW-1185">Reference proteome</keyword>
<dbReference type="EMBL" id="JAVRRG010000063">
    <property type="protein sequence ID" value="KAK5092164.1"/>
    <property type="molecule type" value="Genomic_DNA"/>
</dbReference>
<comment type="caution">
    <text evidence="2">The sequence shown here is derived from an EMBL/GenBank/DDBJ whole genome shotgun (WGS) entry which is preliminary data.</text>
</comment>
<evidence type="ECO:0000256" key="1">
    <source>
        <dbReference type="SAM" id="MobiDB-lite"/>
    </source>
</evidence>
<organism evidence="2 3">
    <name type="scientific">Lithohypha guttulata</name>
    <dbReference type="NCBI Taxonomy" id="1690604"/>
    <lineage>
        <taxon>Eukaryota</taxon>
        <taxon>Fungi</taxon>
        <taxon>Dikarya</taxon>
        <taxon>Ascomycota</taxon>
        <taxon>Pezizomycotina</taxon>
        <taxon>Eurotiomycetes</taxon>
        <taxon>Chaetothyriomycetidae</taxon>
        <taxon>Chaetothyriales</taxon>
        <taxon>Trichomeriaceae</taxon>
        <taxon>Lithohypha</taxon>
    </lineage>
</organism>
<evidence type="ECO:0000313" key="3">
    <source>
        <dbReference type="Proteomes" id="UP001345013"/>
    </source>
</evidence>
<dbReference type="SUPFAM" id="SSF54695">
    <property type="entry name" value="POZ domain"/>
    <property type="match status" value="1"/>
</dbReference>
<feature type="compositionally biased region" description="Basic and acidic residues" evidence="1">
    <location>
        <begin position="245"/>
        <end position="278"/>
    </location>
</feature>
<proteinExistence type="predicted"/>
<accession>A0ABR0K8V7</accession>
<gene>
    <name evidence="2" type="ORF">LTR24_005506</name>
</gene>
<evidence type="ECO:0000313" key="2">
    <source>
        <dbReference type="EMBL" id="KAK5092164.1"/>
    </source>
</evidence>
<dbReference type="Proteomes" id="UP001345013">
    <property type="component" value="Unassembled WGS sequence"/>
</dbReference>
<sequence length="359" mass="41340">MKHLSKCYEIPPPAVQPGPHVVVFIVGLMHQLRTSIHKDLIFAASSEVRARYARHPEDKPCPPFVMDDVDPSVFQVLWDWLYVRNVAEEYQSNLENDYFWYAVFKMAERLRIPAVMLTAWKRFQLCFSLKPSNSKSQGRIMPSHVLLNILFRSSNPEIVFRDWIVTHVLWHSTYNSLYTSGDIEILLDDYTELAARYGRLHSKVNTQQADTNGYKFSHPGLDLGFAATHGFDLDTYRSAALDQTTQHEDSKEDKSEARRRSLDSHMTDETIESDEGHISEQNPASQSALEPRVELPDGNISDDHNAFHRARHRSIQSISDDEREPSTKSEAGIGERRSKRGVPRFNYSIQDVFREQYGL</sequence>
<dbReference type="CDD" id="cd18186">
    <property type="entry name" value="BTB_POZ_ZBTB_KLHL-like"/>
    <property type="match status" value="1"/>
</dbReference>
<name>A0ABR0K8V7_9EURO</name>
<dbReference type="InterPro" id="IPR011333">
    <property type="entry name" value="SKP1/BTB/POZ_sf"/>
</dbReference>
<feature type="compositionally biased region" description="Basic and acidic residues" evidence="1">
    <location>
        <begin position="291"/>
        <end position="306"/>
    </location>
</feature>
<evidence type="ECO:0008006" key="4">
    <source>
        <dbReference type="Google" id="ProtNLM"/>
    </source>
</evidence>
<reference evidence="2 3" key="1">
    <citation type="submission" date="2023-08" db="EMBL/GenBank/DDBJ databases">
        <title>Black Yeasts Isolated from many extreme environments.</title>
        <authorList>
            <person name="Coleine C."/>
            <person name="Stajich J.E."/>
            <person name="Selbmann L."/>
        </authorList>
    </citation>
    <scope>NUCLEOTIDE SEQUENCE [LARGE SCALE GENOMIC DNA]</scope>
    <source>
        <strain evidence="2 3">CCFEE 5885</strain>
    </source>
</reference>
<feature type="compositionally biased region" description="Polar residues" evidence="1">
    <location>
        <begin position="279"/>
        <end position="288"/>
    </location>
</feature>
<protein>
    <recommendedName>
        <fullName evidence="4">BTB domain-containing protein</fullName>
    </recommendedName>
</protein>
<feature type="region of interest" description="Disordered" evidence="1">
    <location>
        <begin position="242"/>
        <end position="344"/>
    </location>
</feature>